<dbReference type="InterPro" id="IPR050256">
    <property type="entry name" value="Glycosyltransferase_2"/>
</dbReference>
<feature type="domain" description="Glycosyltransferase 2-like" evidence="9">
    <location>
        <begin position="3"/>
        <end position="162"/>
    </location>
</feature>
<accession>A0A6J6NYF1</accession>
<dbReference type="Gene3D" id="3.90.550.10">
    <property type="entry name" value="Spore Coat Polysaccharide Biosynthesis Protein SpsA, Chain A"/>
    <property type="match status" value="1"/>
</dbReference>
<evidence type="ECO:0000256" key="8">
    <source>
        <dbReference type="SAM" id="Phobius"/>
    </source>
</evidence>
<evidence type="ECO:0000313" key="10">
    <source>
        <dbReference type="EMBL" id="CAB4691901.1"/>
    </source>
</evidence>
<feature type="transmembrane region" description="Helical" evidence="8">
    <location>
        <begin position="260"/>
        <end position="286"/>
    </location>
</feature>
<evidence type="ECO:0000259" key="9">
    <source>
        <dbReference type="Pfam" id="PF00535"/>
    </source>
</evidence>
<organism evidence="10">
    <name type="scientific">freshwater metagenome</name>
    <dbReference type="NCBI Taxonomy" id="449393"/>
    <lineage>
        <taxon>unclassified sequences</taxon>
        <taxon>metagenomes</taxon>
        <taxon>ecological metagenomes</taxon>
    </lineage>
</organism>
<dbReference type="InterPro" id="IPR029044">
    <property type="entry name" value="Nucleotide-diphossugar_trans"/>
</dbReference>
<dbReference type="PANTHER" id="PTHR48090">
    <property type="entry name" value="UNDECAPRENYL-PHOSPHATE 4-DEOXY-4-FORMAMIDO-L-ARABINOSE TRANSFERASE-RELATED"/>
    <property type="match status" value="1"/>
</dbReference>
<dbReference type="AlphaFoldDB" id="A0A6J6NYF1"/>
<dbReference type="Pfam" id="PF00535">
    <property type="entry name" value="Glycos_transf_2"/>
    <property type="match status" value="1"/>
</dbReference>
<keyword evidence="6 8" id="KW-1133">Transmembrane helix</keyword>
<proteinExistence type="predicted"/>
<dbReference type="EMBL" id="CAEZXP010000001">
    <property type="protein sequence ID" value="CAB4691901.1"/>
    <property type="molecule type" value="Genomic_DNA"/>
</dbReference>
<keyword evidence="3" id="KW-0808">Transferase</keyword>
<dbReference type="PANTHER" id="PTHR48090:SF3">
    <property type="entry name" value="UNDECAPRENYL-PHOSPHATE 4-DEOXY-4-FORMAMIDO-L-ARABINOSE TRANSFERASE"/>
    <property type="match status" value="1"/>
</dbReference>
<dbReference type="GO" id="GO:0005886">
    <property type="term" value="C:plasma membrane"/>
    <property type="evidence" value="ECO:0007669"/>
    <property type="project" value="TreeGrafter"/>
</dbReference>
<evidence type="ECO:0000256" key="6">
    <source>
        <dbReference type="ARBA" id="ARBA00022989"/>
    </source>
</evidence>
<keyword evidence="4 8" id="KW-0812">Transmembrane</keyword>
<feature type="transmembrane region" description="Helical" evidence="8">
    <location>
        <begin position="226"/>
        <end position="248"/>
    </location>
</feature>
<keyword evidence="5" id="KW-0448">Lipopolysaccharide biosynthesis</keyword>
<dbReference type="CDD" id="cd04187">
    <property type="entry name" value="DPM1_like_bac"/>
    <property type="match status" value="1"/>
</dbReference>
<keyword evidence="7 8" id="KW-0472">Membrane</keyword>
<dbReference type="GO" id="GO:0009103">
    <property type="term" value="P:lipopolysaccharide biosynthetic process"/>
    <property type="evidence" value="ECO:0007669"/>
    <property type="project" value="UniProtKB-KW"/>
</dbReference>
<evidence type="ECO:0000256" key="7">
    <source>
        <dbReference type="ARBA" id="ARBA00023136"/>
    </source>
</evidence>
<name>A0A6J6NYF1_9ZZZZ</name>
<dbReference type="InterPro" id="IPR001173">
    <property type="entry name" value="Glyco_trans_2-like"/>
</dbReference>
<reference evidence="10" key="1">
    <citation type="submission" date="2020-05" db="EMBL/GenBank/DDBJ databases">
        <authorList>
            <person name="Chiriac C."/>
            <person name="Salcher M."/>
            <person name="Ghai R."/>
            <person name="Kavagutti S V."/>
        </authorList>
    </citation>
    <scope>NUCLEOTIDE SEQUENCE</scope>
</reference>
<evidence type="ECO:0000256" key="2">
    <source>
        <dbReference type="ARBA" id="ARBA00022676"/>
    </source>
</evidence>
<evidence type="ECO:0000256" key="4">
    <source>
        <dbReference type="ARBA" id="ARBA00022692"/>
    </source>
</evidence>
<protein>
    <submittedName>
        <fullName evidence="10">Unannotated protein</fullName>
    </submittedName>
</protein>
<evidence type="ECO:0000256" key="3">
    <source>
        <dbReference type="ARBA" id="ARBA00022679"/>
    </source>
</evidence>
<gene>
    <name evidence="10" type="ORF">UFOPK2399_00777</name>
</gene>
<evidence type="ECO:0000256" key="5">
    <source>
        <dbReference type="ARBA" id="ARBA00022985"/>
    </source>
</evidence>
<evidence type="ECO:0000256" key="1">
    <source>
        <dbReference type="ARBA" id="ARBA00022475"/>
    </source>
</evidence>
<sequence>MLSAIIACYRDAEAVPQMHERLTAVFTKLGVDYEIIFVNDASPDNARDVLTELAARDPHVVVVNHTRNFGSQSAFTSGMEIARGDAVILLDGDLQDPPELIEEFHAKWLEGYDVVYGVRVKRETSRFMGASYKGFYRLFQRLSYVRVPVDAGDFSLIDRRVVVALNALPEKNRFMRGLRAWVGFNQTGVPYVRPERPFGVSTNSLIRNFGWARKAILSFSYAPLDLITWIAGVVVAFSTVAAIVEIVLRIVEPGIAPRGVTTLLVVILFLGGIQLLCLSIIGSYLAHVYDEVKRRPAYIVESVIREGHEERATIVPHRHEP</sequence>
<dbReference type="SUPFAM" id="SSF53448">
    <property type="entry name" value="Nucleotide-diphospho-sugar transferases"/>
    <property type="match status" value="1"/>
</dbReference>
<dbReference type="GO" id="GO:0016757">
    <property type="term" value="F:glycosyltransferase activity"/>
    <property type="evidence" value="ECO:0007669"/>
    <property type="project" value="UniProtKB-KW"/>
</dbReference>
<keyword evidence="2" id="KW-0328">Glycosyltransferase</keyword>
<keyword evidence="1" id="KW-1003">Cell membrane</keyword>